<dbReference type="EMBL" id="JDVG02000629">
    <property type="protein sequence ID" value="KFB70910.1"/>
    <property type="molecule type" value="Genomic_DNA"/>
</dbReference>
<comment type="caution">
    <text evidence="1">The sequence shown here is derived from an EMBL/GenBank/DDBJ whole genome shotgun (WGS) entry which is preliminary data.</text>
</comment>
<evidence type="ECO:0000313" key="1">
    <source>
        <dbReference type="EMBL" id="KFB70910.1"/>
    </source>
</evidence>
<evidence type="ECO:0000313" key="2">
    <source>
        <dbReference type="Proteomes" id="UP000020077"/>
    </source>
</evidence>
<organism evidence="1 2">
    <name type="scientific">Candidatus Accumulibacter phosphatis</name>
    <dbReference type="NCBI Taxonomy" id="327160"/>
    <lineage>
        <taxon>Bacteria</taxon>
        <taxon>Pseudomonadati</taxon>
        <taxon>Pseudomonadota</taxon>
        <taxon>Betaproteobacteria</taxon>
        <taxon>Candidatus Accumulibacter</taxon>
    </lineage>
</organism>
<reference evidence="1 2" key="1">
    <citation type="submission" date="2014-02" db="EMBL/GenBank/DDBJ databases">
        <title>Expanding our view of genomic diversity in Candidatus Accumulibacter clades.</title>
        <authorList>
            <person name="Skennerton C.T."/>
            <person name="Barr J.J."/>
            <person name="Slater F.R."/>
            <person name="Bond P.L."/>
            <person name="Tyson G.W."/>
        </authorList>
    </citation>
    <scope>NUCLEOTIDE SEQUENCE [LARGE SCALE GENOMIC DNA]</scope>
    <source>
        <strain evidence="2">BA-91</strain>
    </source>
</reference>
<sequence length="62" mass="7057">MSDFDQLVTRIGFEYVEQGLVAMATRQEAKILPYGGNLASQQRHIGCRHMVDMRRVEADEST</sequence>
<name>A0A080LTI7_9PROT</name>
<dbReference type="AlphaFoldDB" id="A0A080LTI7"/>
<gene>
    <name evidence="1" type="ORF">AW09_003974</name>
</gene>
<proteinExistence type="predicted"/>
<dbReference type="Proteomes" id="UP000020077">
    <property type="component" value="Unassembled WGS sequence"/>
</dbReference>
<accession>A0A080LTI7</accession>
<protein>
    <submittedName>
        <fullName evidence="1">Uncharacterized protein</fullName>
    </submittedName>
</protein>